<organism evidence="1 2">
    <name type="scientific">Acidithiobacillus ferridurans</name>
    <dbReference type="NCBI Taxonomy" id="1232575"/>
    <lineage>
        <taxon>Bacteria</taxon>
        <taxon>Pseudomonadati</taxon>
        <taxon>Pseudomonadota</taxon>
        <taxon>Acidithiobacillia</taxon>
        <taxon>Acidithiobacillales</taxon>
        <taxon>Acidithiobacillaceae</taxon>
        <taxon>Acidithiobacillus</taxon>
    </lineage>
</organism>
<sequence>MPHRIVARNFILRATPKCSSIAVEKFEEFWNGHFEIQVAAKNRVSMEHIHGEINASPFQVYLSQPGSSPFQTPVFIHIRDTVRCAENELRVANQGLRNLRLEFVTLSALPELTAFLELPTAPNAGVRGRLRILVPLPGSTVCKTGQHLGMGVPAQHTAQRAVLIQVHRQRRCGLDRQHGTSEAFCPVSQVGLMPD</sequence>
<accession>A0A2Z6IEW1</accession>
<proteinExistence type="predicted"/>
<dbReference type="AlphaFoldDB" id="A0A2Z6IEW1"/>
<protein>
    <submittedName>
        <fullName evidence="1">Uncharacterized protein</fullName>
    </submittedName>
</protein>
<gene>
    <name evidence="1" type="ORF">AFERRID_03900</name>
</gene>
<evidence type="ECO:0000313" key="1">
    <source>
        <dbReference type="EMBL" id="BBF64172.1"/>
    </source>
</evidence>
<keyword evidence="2" id="KW-1185">Reference proteome</keyword>
<dbReference type="Proteomes" id="UP000280188">
    <property type="component" value="Chromosome"/>
</dbReference>
<evidence type="ECO:0000313" key="2">
    <source>
        <dbReference type="Proteomes" id="UP000280188"/>
    </source>
</evidence>
<dbReference type="EMBL" id="AP018795">
    <property type="protein sequence ID" value="BBF64172.1"/>
    <property type="molecule type" value="Genomic_DNA"/>
</dbReference>
<reference evidence="1 2" key="1">
    <citation type="journal article" date="2018" name="Microbiol. Resour. Announc.">
        <title>Complete Genome Sequence of Acidithiobacillus ferridurans JCM 18981.</title>
        <authorList>
            <person name="Miyauchi T."/>
            <person name="Kouzuma A."/>
            <person name="Abe T."/>
            <person name="Watanabe K."/>
        </authorList>
    </citation>
    <scope>NUCLEOTIDE SEQUENCE [LARGE SCALE GENOMIC DNA]</scope>
    <source>
        <strain evidence="2">ATCC 33020 / DSM 29468 / JCM 18981 / 11Fe</strain>
    </source>
</reference>
<name>A0A2Z6IEW1_ACIFI</name>
<dbReference type="KEGG" id="afj:AFERRID_03900"/>